<protein>
    <recommendedName>
        <fullName evidence="9">Membrane fusion protein (MFP) family protein</fullName>
    </recommendedName>
</protein>
<evidence type="ECO:0000313" key="13">
    <source>
        <dbReference type="EMBL" id="POZ61917.1"/>
    </source>
</evidence>
<dbReference type="PRINTS" id="PR01490">
    <property type="entry name" value="RTXTOXIND"/>
</dbReference>
<keyword evidence="4 9" id="KW-1003">Cell membrane</keyword>
<accession>A0A2S5DFY6</accession>
<keyword evidence="5 9" id="KW-0997">Cell inner membrane</keyword>
<evidence type="ECO:0000256" key="2">
    <source>
        <dbReference type="ARBA" id="ARBA00009477"/>
    </source>
</evidence>
<dbReference type="Gene3D" id="2.40.30.170">
    <property type="match status" value="1"/>
</dbReference>
<gene>
    <name evidence="13" type="ORF">C2I19_11025</name>
</gene>
<evidence type="ECO:0000256" key="9">
    <source>
        <dbReference type="RuleBase" id="RU365093"/>
    </source>
</evidence>
<dbReference type="OrthoDB" id="9775513at2"/>
<feature type="transmembrane region" description="Helical" evidence="9">
    <location>
        <begin position="59"/>
        <end position="77"/>
    </location>
</feature>
<keyword evidence="10" id="KW-0175">Coiled coil</keyword>
<name>A0A2S5DFY6_9NEIS</name>
<evidence type="ECO:0000256" key="7">
    <source>
        <dbReference type="ARBA" id="ARBA00022989"/>
    </source>
</evidence>
<dbReference type="EMBL" id="PQWB01000042">
    <property type="protein sequence ID" value="POZ61917.1"/>
    <property type="molecule type" value="Genomic_DNA"/>
</dbReference>
<keyword evidence="8 9" id="KW-0472">Membrane</keyword>
<dbReference type="Pfam" id="PF25988">
    <property type="entry name" value="HH_CyaD"/>
    <property type="match status" value="1"/>
</dbReference>
<organism evidence="13 14">
    <name type="scientific">Chromobacterium alticapitis</name>
    <dbReference type="NCBI Taxonomy" id="2073169"/>
    <lineage>
        <taxon>Bacteria</taxon>
        <taxon>Pseudomonadati</taxon>
        <taxon>Pseudomonadota</taxon>
        <taxon>Betaproteobacteria</taxon>
        <taxon>Neisseriales</taxon>
        <taxon>Chromobacteriaceae</taxon>
        <taxon>Chromobacterium</taxon>
    </lineage>
</organism>
<evidence type="ECO:0000256" key="4">
    <source>
        <dbReference type="ARBA" id="ARBA00022475"/>
    </source>
</evidence>
<dbReference type="GO" id="GO:0005886">
    <property type="term" value="C:plasma membrane"/>
    <property type="evidence" value="ECO:0007669"/>
    <property type="project" value="UniProtKB-SubCell"/>
</dbReference>
<evidence type="ECO:0000259" key="12">
    <source>
        <dbReference type="Pfam" id="PF26002"/>
    </source>
</evidence>
<evidence type="ECO:0000256" key="1">
    <source>
        <dbReference type="ARBA" id="ARBA00004377"/>
    </source>
</evidence>
<evidence type="ECO:0000259" key="11">
    <source>
        <dbReference type="Pfam" id="PF25988"/>
    </source>
</evidence>
<sequence>MKLRLQAIQDLLSRYGQVFRAAWDIRHQLDAPPRQGHELAFLPAHLELADTPVHPAPRWTMRLIVLFALLAVLWSAFGKLDIVATAHGKLAPNAQVKIIQPLDTGAVRAILVQNGQRVKAGQALVELDATQAGADAAKSRAARLDAAATVVRAQALLDAQAQNHPPRLASIPGLPVNRQAEAQRLAEGQYGEYRDKLAAQQAELLKRQAELDSTRRQIDKLKQTAPLARQSADAYRDLAKDSYVSRQDYLQKEQERISQEQDLAAQQSHARELAAGIEEQRRLVDATRSQFRREQLDELNKAQQLLTQNRSEETKASQRQQRMRLTAPVAGTVQQLAIHTVGGVATQAQALMEIVPDDTLEVEASIGNKDIGFVNADQDAVVKVETFPYTRYGYLTGKIIKVSNDATQDKKLGLVFSARIRLNQSRIKVENKWVNLSPGMAVTVEVKTGQRRVAEYFLSPLVEYAQESFRER</sequence>
<dbReference type="PANTHER" id="PTHR30386:SF26">
    <property type="entry name" value="TRANSPORT PROTEIN COMB"/>
    <property type="match status" value="1"/>
</dbReference>
<dbReference type="AlphaFoldDB" id="A0A2S5DFY6"/>
<dbReference type="NCBIfam" id="TIGR01843">
    <property type="entry name" value="type_I_hlyD"/>
    <property type="match status" value="1"/>
</dbReference>
<dbReference type="InterPro" id="IPR010129">
    <property type="entry name" value="T1SS_HlyD"/>
</dbReference>
<dbReference type="InterPro" id="IPR058982">
    <property type="entry name" value="Beta-barrel_AprE"/>
</dbReference>
<dbReference type="GO" id="GO:0015031">
    <property type="term" value="P:protein transport"/>
    <property type="evidence" value="ECO:0007669"/>
    <property type="project" value="InterPro"/>
</dbReference>
<evidence type="ECO:0000313" key="14">
    <source>
        <dbReference type="Proteomes" id="UP000237082"/>
    </source>
</evidence>
<reference evidence="14" key="1">
    <citation type="submission" date="2018-02" db="EMBL/GenBank/DDBJ databases">
        <authorList>
            <person name="O'Hara-Hanley K."/>
            <person name="Soby S."/>
        </authorList>
    </citation>
    <scope>NUCLEOTIDE SEQUENCE [LARGE SCALE GENOMIC DNA]</scope>
    <source>
        <strain evidence="14">MWU14-2602</strain>
    </source>
</reference>
<dbReference type="InterPro" id="IPR059040">
    <property type="entry name" value="HH_CyaD-like"/>
</dbReference>
<comment type="similarity">
    <text evidence="2 9">Belongs to the membrane fusion protein (MFP) (TC 8.A.1) family.</text>
</comment>
<evidence type="ECO:0000256" key="3">
    <source>
        <dbReference type="ARBA" id="ARBA00022448"/>
    </source>
</evidence>
<feature type="domain" description="AprE-like beta-barrel" evidence="12">
    <location>
        <begin position="360"/>
        <end position="449"/>
    </location>
</feature>
<dbReference type="SUPFAM" id="SSF111369">
    <property type="entry name" value="HlyD-like secretion proteins"/>
    <property type="match status" value="1"/>
</dbReference>
<evidence type="ECO:0000256" key="8">
    <source>
        <dbReference type="ARBA" id="ARBA00023136"/>
    </source>
</evidence>
<feature type="coiled-coil region" evidence="10">
    <location>
        <begin position="197"/>
        <end position="224"/>
    </location>
</feature>
<keyword evidence="14" id="KW-1185">Reference proteome</keyword>
<feature type="domain" description="CyaD-like alpha-helical hairpin" evidence="11">
    <location>
        <begin position="128"/>
        <end position="323"/>
    </location>
</feature>
<dbReference type="PANTHER" id="PTHR30386">
    <property type="entry name" value="MEMBRANE FUSION SUBUNIT OF EMRAB-TOLC MULTIDRUG EFFLUX PUMP"/>
    <property type="match status" value="1"/>
</dbReference>
<comment type="subcellular location">
    <subcellularLocation>
        <location evidence="1 9">Cell inner membrane</location>
        <topology evidence="1 9">Single-pass membrane protein</topology>
    </subcellularLocation>
</comment>
<dbReference type="RefSeq" id="WP_103902746.1">
    <property type="nucleotide sequence ID" value="NZ_PQWB01000042.1"/>
</dbReference>
<comment type="caution">
    <text evidence="13">The sequence shown here is derived from an EMBL/GenBank/DDBJ whole genome shotgun (WGS) entry which is preliminary data.</text>
</comment>
<evidence type="ECO:0000256" key="10">
    <source>
        <dbReference type="SAM" id="Coils"/>
    </source>
</evidence>
<dbReference type="Gene3D" id="2.40.50.100">
    <property type="match status" value="1"/>
</dbReference>
<evidence type="ECO:0000256" key="6">
    <source>
        <dbReference type="ARBA" id="ARBA00022692"/>
    </source>
</evidence>
<dbReference type="Proteomes" id="UP000237082">
    <property type="component" value="Unassembled WGS sequence"/>
</dbReference>
<evidence type="ECO:0000256" key="5">
    <source>
        <dbReference type="ARBA" id="ARBA00022519"/>
    </source>
</evidence>
<keyword evidence="3 9" id="KW-0813">Transport</keyword>
<dbReference type="Pfam" id="PF26002">
    <property type="entry name" value="Beta-barrel_AprE"/>
    <property type="match status" value="1"/>
</dbReference>
<dbReference type="InterPro" id="IPR050739">
    <property type="entry name" value="MFP"/>
</dbReference>
<keyword evidence="7 9" id="KW-1133">Transmembrane helix</keyword>
<proteinExistence type="inferred from homology"/>
<keyword evidence="6 9" id="KW-0812">Transmembrane</keyword>